<dbReference type="AlphaFoldDB" id="A0A4U1CR52"/>
<reference evidence="2 3" key="1">
    <citation type="submission" date="2019-04" db="EMBL/GenBank/DDBJ databases">
        <title>Pedobacter sp. RP-3-15 sp. nov., isolated from Arctic soil.</title>
        <authorList>
            <person name="Dahal R.H."/>
            <person name="Kim D.-U."/>
        </authorList>
    </citation>
    <scope>NUCLEOTIDE SEQUENCE [LARGE SCALE GENOMIC DNA]</scope>
    <source>
        <strain evidence="2 3">RP-3-15</strain>
    </source>
</reference>
<feature type="signal peptide" evidence="1">
    <location>
        <begin position="1"/>
        <end position="25"/>
    </location>
</feature>
<dbReference type="Proteomes" id="UP000307244">
    <property type="component" value="Unassembled WGS sequence"/>
</dbReference>
<keyword evidence="3" id="KW-1185">Reference proteome</keyword>
<protein>
    <submittedName>
        <fullName evidence="2">Uncharacterized protein</fullName>
    </submittedName>
</protein>
<dbReference type="EMBL" id="SWBQ01000001">
    <property type="protein sequence ID" value="TKC09390.1"/>
    <property type="molecule type" value="Genomic_DNA"/>
</dbReference>
<sequence>MMKKTILLFSLIAAFNFAISTDVKAQTTVLKEYEITATDSKVFTLFVYLTADQGIQVIDVTDPGYTFATQINTFSGTHGGYEMSAYEGYCYFSDGIQIYTMALTLPVDGDGSGGPDEGLISITPWPYPYPPF</sequence>
<evidence type="ECO:0000256" key="1">
    <source>
        <dbReference type="SAM" id="SignalP"/>
    </source>
</evidence>
<dbReference type="RefSeq" id="WP_136834801.1">
    <property type="nucleotide sequence ID" value="NZ_SWBQ01000001.1"/>
</dbReference>
<feature type="chain" id="PRO_5020813491" evidence="1">
    <location>
        <begin position="26"/>
        <end position="132"/>
    </location>
</feature>
<accession>A0A4U1CR52</accession>
<dbReference type="OrthoDB" id="775091at2"/>
<keyword evidence="1" id="KW-0732">Signal</keyword>
<evidence type="ECO:0000313" key="2">
    <source>
        <dbReference type="EMBL" id="TKC09390.1"/>
    </source>
</evidence>
<organism evidence="2 3">
    <name type="scientific">Pedobacter frigoris</name>
    <dbReference type="NCBI Taxonomy" id="2571272"/>
    <lineage>
        <taxon>Bacteria</taxon>
        <taxon>Pseudomonadati</taxon>
        <taxon>Bacteroidota</taxon>
        <taxon>Sphingobacteriia</taxon>
        <taxon>Sphingobacteriales</taxon>
        <taxon>Sphingobacteriaceae</taxon>
        <taxon>Pedobacter</taxon>
    </lineage>
</organism>
<evidence type="ECO:0000313" key="3">
    <source>
        <dbReference type="Proteomes" id="UP000307244"/>
    </source>
</evidence>
<comment type="caution">
    <text evidence="2">The sequence shown here is derived from an EMBL/GenBank/DDBJ whole genome shotgun (WGS) entry which is preliminary data.</text>
</comment>
<gene>
    <name evidence="2" type="ORF">FA047_04655</name>
</gene>
<name>A0A4U1CR52_9SPHI</name>
<proteinExistence type="predicted"/>